<evidence type="ECO:0000256" key="1">
    <source>
        <dbReference type="SAM" id="MobiDB-lite"/>
    </source>
</evidence>
<reference evidence="2" key="1">
    <citation type="submission" date="2015-10" db="EMBL/GenBank/DDBJ databases">
        <authorList>
            <person name="Gilbert D.G."/>
        </authorList>
    </citation>
    <scope>NUCLEOTIDE SEQUENCE</scope>
</reference>
<gene>
    <name evidence="2" type="ORF">MGWOODY_Smn1268</name>
</gene>
<protein>
    <submittedName>
        <fullName evidence="2">Uncharacterized protein</fullName>
    </submittedName>
</protein>
<proteinExistence type="predicted"/>
<sequence length="88" mass="9416">MQPCQVKGRGEEVAPAEAPKNRALYTRENSGEKYGSARLISQIGTARDLVKGAGGYATAWQATINALDPEWNGVVSPISALDLRDART</sequence>
<accession>A0A160TH88</accession>
<dbReference type="EMBL" id="CZQE01000069">
    <property type="protein sequence ID" value="CUS43613.1"/>
    <property type="molecule type" value="Genomic_DNA"/>
</dbReference>
<organism evidence="2">
    <name type="scientific">hydrothermal vent metagenome</name>
    <dbReference type="NCBI Taxonomy" id="652676"/>
    <lineage>
        <taxon>unclassified sequences</taxon>
        <taxon>metagenomes</taxon>
        <taxon>ecological metagenomes</taxon>
    </lineage>
</organism>
<dbReference type="AlphaFoldDB" id="A0A160TH88"/>
<name>A0A160TH88_9ZZZZ</name>
<feature type="region of interest" description="Disordered" evidence="1">
    <location>
        <begin position="1"/>
        <end position="29"/>
    </location>
</feature>
<evidence type="ECO:0000313" key="2">
    <source>
        <dbReference type="EMBL" id="CUS43613.1"/>
    </source>
</evidence>